<dbReference type="STRING" id="882082.SaccyDRAFT_4510"/>
<dbReference type="AlphaFoldDB" id="H5XQ52"/>
<sequence length="168" mass="18633">METACDIVVEADPGRLWELVTDIEVPARFSPELRRVRWLDGATGPALGARFEGHNRSEVLGEWRTESHVVACEPPKVFAWATVDPDGRFGGDDVDPAQPMSTWYFELQPRDGGVLLRHGVRLGPARSGLTLAIESRPEKKDAIVRYRLAELRTGMEATLRGIKDLAEG</sequence>
<dbReference type="InterPro" id="IPR019587">
    <property type="entry name" value="Polyketide_cyclase/dehydratase"/>
</dbReference>
<dbReference type="Proteomes" id="UP000002791">
    <property type="component" value="Chromosome"/>
</dbReference>
<evidence type="ECO:0000313" key="2">
    <source>
        <dbReference type="Proteomes" id="UP000002791"/>
    </source>
</evidence>
<dbReference type="OrthoDB" id="3779334at2"/>
<dbReference type="SUPFAM" id="SSF55961">
    <property type="entry name" value="Bet v1-like"/>
    <property type="match status" value="1"/>
</dbReference>
<dbReference type="Gene3D" id="3.30.530.20">
    <property type="match status" value="1"/>
</dbReference>
<reference evidence="1 2" key="1">
    <citation type="submission" date="2011-11" db="EMBL/GenBank/DDBJ databases">
        <title>The Noncontiguous Finished sequence of Saccharomonospora cyanea NA-134.</title>
        <authorList>
            <consortium name="US DOE Joint Genome Institute"/>
            <person name="Lucas S."/>
            <person name="Han J."/>
            <person name="Lapidus A."/>
            <person name="Cheng J.-F."/>
            <person name="Goodwin L."/>
            <person name="Pitluck S."/>
            <person name="Peters L."/>
            <person name="Ovchinnikova G."/>
            <person name="Lu M."/>
            <person name="Detter J.C."/>
            <person name="Han C."/>
            <person name="Tapia R."/>
            <person name="Land M."/>
            <person name="Hauser L."/>
            <person name="Kyrpides N."/>
            <person name="Ivanova N."/>
            <person name="Pagani I."/>
            <person name="Brambilla E.-M."/>
            <person name="Klenk H.-P."/>
            <person name="Woyke T."/>
        </authorList>
    </citation>
    <scope>NUCLEOTIDE SEQUENCE [LARGE SCALE GENOMIC DNA]</scope>
    <source>
        <strain evidence="1 2">NA-134</strain>
    </source>
</reference>
<dbReference type="EMBL" id="CM001440">
    <property type="protein sequence ID" value="EHR63318.1"/>
    <property type="molecule type" value="Genomic_DNA"/>
</dbReference>
<dbReference type="RefSeq" id="WP_005459544.1">
    <property type="nucleotide sequence ID" value="NZ_CM001440.1"/>
</dbReference>
<name>H5XQ52_9PSEU</name>
<evidence type="ECO:0000313" key="1">
    <source>
        <dbReference type="EMBL" id="EHR63318.1"/>
    </source>
</evidence>
<proteinExistence type="predicted"/>
<dbReference type="CDD" id="cd07812">
    <property type="entry name" value="SRPBCC"/>
    <property type="match status" value="1"/>
</dbReference>
<accession>H5XQ52</accession>
<dbReference type="HOGENOM" id="CLU_106514_0_0_11"/>
<gene>
    <name evidence="1" type="ORF">SaccyDRAFT_4510</name>
</gene>
<organism evidence="1 2">
    <name type="scientific">Saccharomonospora cyanea NA-134</name>
    <dbReference type="NCBI Taxonomy" id="882082"/>
    <lineage>
        <taxon>Bacteria</taxon>
        <taxon>Bacillati</taxon>
        <taxon>Actinomycetota</taxon>
        <taxon>Actinomycetes</taxon>
        <taxon>Pseudonocardiales</taxon>
        <taxon>Pseudonocardiaceae</taxon>
        <taxon>Saccharomonospora</taxon>
    </lineage>
</organism>
<dbReference type="InterPro" id="IPR023393">
    <property type="entry name" value="START-like_dom_sf"/>
</dbReference>
<dbReference type="eggNOG" id="COG3832">
    <property type="taxonomic scope" value="Bacteria"/>
</dbReference>
<keyword evidence="2" id="KW-1185">Reference proteome</keyword>
<protein>
    <submittedName>
        <fullName evidence="1">Polyketide cyclase / dehydrase and lipid transport</fullName>
    </submittedName>
</protein>
<dbReference type="Pfam" id="PF10604">
    <property type="entry name" value="Polyketide_cyc2"/>
    <property type="match status" value="1"/>
</dbReference>